<dbReference type="Proteomes" id="UP001153365">
    <property type="component" value="Unassembled WGS sequence"/>
</dbReference>
<feature type="compositionally biased region" description="Basic and acidic residues" evidence="1">
    <location>
        <begin position="200"/>
        <end position="215"/>
    </location>
</feature>
<evidence type="ECO:0000313" key="5">
    <source>
        <dbReference type="Proteomes" id="UP001153365"/>
    </source>
</evidence>
<feature type="chain" id="PRO_5043975976" evidence="3">
    <location>
        <begin position="23"/>
        <end position="728"/>
    </location>
</feature>
<reference evidence="4" key="1">
    <citation type="submission" date="2022-06" db="EMBL/GenBank/DDBJ databases">
        <authorList>
            <consortium name="SYNGENTA / RWTH Aachen University"/>
        </authorList>
    </citation>
    <scope>NUCLEOTIDE SEQUENCE</scope>
</reference>
<feature type="non-terminal residue" evidence="4">
    <location>
        <position position="1"/>
    </location>
</feature>
<feature type="non-terminal residue" evidence="4">
    <location>
        <position position="728"/>
    </location>
</feature>
<evidence type="ECO:0000256" key="1">
    <source>
        <dbReference type="SAM" id="MobiDB-lite"/>
    </source>
</evidence>
<dbReference type="AlphaFoldDB" id="A0AAV0AP87"/>
<name>A0AAV0AP87_PHAPC</name>
<feature type="region of interest" description="Disordered" evidence="1">
    <location>
        <begin position="190"/>
        <end position="241"/>
    </location>
</feature>
<keyword evidence="2" id="KW-0812">Transmembrane</keyword>
<evidence type="ECO:0000256" key="2">
    <source>
        <dbReference type="SAM" id="Phobius"/>
    </source>
</evidence>
<sequence length="728" mass="85339">MNYWKAIIQLWFLASKIIPTNSALSKGSPVKTLEDIAKGSRSQNSLHSQCEIISRKNNIPPLIDKESTVDHHIELLAKDQDITTVDINNKRKFKEAFENGESRPVKLPDNVKETNFLPQFSSDWGDDLMFFAAEWDDFPTYTMDSRSAEIQYDFANALEGSEYSYYDYYLQNNFLWSNDDVLMPQDESVGAITEGPTEGSSKEAAETQVPEHENLGKPSMPPVNLPLNSLTGTETKAGSSGISHSALLDNFGLNQLVESNEFDREVQSSNTIFENPQLFHLEEDSDSSQKIRTEKKRKKKKEKIDLSILEKQKSHETLHSGEKDRSLKKKIKKFRKISSTIFVKKDNTVSEIDKKDLFKTKKMKMMGVKKKSFEDAIYEYELKLKDLSKSEDKKTPLSLFLEIIDKFADDESPNYDLEKKLGFKQDDLNRYNQNPFIRTFFGNFEIPIFKSQFVDLQKAYRTVNGDESEESLQMFFDMIYSQININNDESFYIRKSQIKFFFYPKNFDFKVENKILKKVLNGRSYYADQLANYLGSESNLIPWKSLSTSDNKLEIFEQREFYLKNKRISLFGVNYGVLLNQRFSLRKLFLIYSTLINKVLCNEKEDLLKHFNKNQKDAMNLFDEIVKLLEADPDEQSTYFINNQKLPLRDDIKKFFLKKTLLCFPKDRFEIKMIKRNKGKIDTLWKLLALWLAKYKYDYFTKIYFPSIVIMYNFKNFFNSLFFYIFKS</sequence>
<keyword evidence="3" id="KW-0732">Signal</keyword>
<organism evidence="4 5">
    <name type="scientific">Phakopsora pachyrhizi</name>
    <name type="common">Asian soybean rust disease fungus</name>
    <dbReference type="NCBI Taxonomy" id="170000"/>
    <lineage>
        <taxon>Eukaryota</taxon>
        <taxon>Fungi</taxon>
        <taxon>Dikarya</taxon>
        <taxon>Basidiomycota</taxon>
        <taxon>Pucciniomycotina</taxon>
        <taxon>Pucciniomycetes</taxon>
        <taxon>Pucciniales</taxon>
        <taxon>Phakopsoraceae</taxon>
        <taxon>Phakopsora</taxon>
    </lineage>
</organism>
<accession>A0AAV0AP87</accession>
<keyword evidence="2" id="KW-1133">Transmembrane helix</keyword>
<feature type="compositionally biased region" description="Polar residues" evidence="1">
    <location>
        <begin position="226"/>
        <end position="241"/>
    </location>
</feature>
<feature type="transmembrane region" description="Helical" evidence="2">
    <location>
        <begin position="703"/>
        <end position="726"/>
    </location>
</feature>
<feature type="signal peptide" evidence="3">
    <location>
        <begin position="1"/>
        <end position="22"/>
    </location>
</feature>
<evidence type="ECO:0000256" key="3">
    <source>
        <dbReference type="SAM" id="SignalP"/>
    </source>
</evidence>
<dbReference type="EMBL" id="CALTRL010001073">
    <property type="protein sequence ID" value="CAH7670844.1"/>
    <property type="molecule type" value="Genomic_DNA"/>
</dbReference>
<comment type="caution">
    <text evidence="4">The sequence shown here is derived from an EMBL/GenBank/DDBJ whole genome shotgun (WGS) entry which is preliminary data.</text>
</comment>
<evidence type="ECO:0000313" key="4">
    <source>
        <dbReference type="EMBL" id="CAH7670844.1"/>
    </source>
</evidence>
<keyword evidence="5" id="KW-1185">Reference proteome</keyword>
<keyword evidence="2" id="KW-0472">Membrane</keyword>
<gene>
    <name evidence="4" type="ORF">PPACK8108_LOCUS5582</name>
</gene>
<protein>
    <submittedName>
        <fullName evidence="4">Expressed protein</fullName>
    </submittedName>
</protein>
<proteinExistence type="predicted"/>